<evidence type="ECO:0000313" key="2">
    <source>
        <dbReference type="EMBL" id="KAK0751465.1"/>
    </source>
</evidence>
<dbReference type="SUPFAM" id="SSF57845">
    <property type="entry name" value="B-box zinc-binding domain"/>
    <property type="match status" value="1"/>
</dbReference>
<evidence type="ECO:0000256" key="1">
    <source>
        <dbReference type="SAM" id="MobiDB-lite"/>
    </source>
</evidence>
<name>A0AA40F574_9PEZI</name>
<sequence>MADRSLLDRLNALKPSAVTLERNSRPEGIAPSAASDPLGLNPPSPEVSREDALIYRLRLLRNAGLSRTPSESPAANTDPSLPLLPLPVPLSAADKLPAADTLSDPAADTGGHDPYTLNEEALDDLLEGLDQDFGLADVDFHPSTLGRAEGGEDREATHGASSHPHPGGPDAPDSDDSDGEPMRRDVDKLLSQLRDEFALSAQQDDDETRVSPTPTAGRPAPGAADDDFLGLPTVPEKLPTTRDTDRKSLDFENDMTTRLASLRGLGSGVNLDPFGLPLAPTFQPADRSLSSKKKKVMGYTDEDQKTWCVVCLDDATIRCVGCGDGNGDGDDGDVYCARCWREMHLGPAAGYDERGHQWVKFVRR</sequence>
<feature type="region of interest" description="Disordered" evidence="1">
    <location>
        <begin position="65"/>
        <end position="86"/>
    </location>
</feature>
<feature type="region of interest" description="Disordered" evidence="1">
    <location>
        <begin position="140"/>
        <end position="183"/>
    </location>
</feature>
<proteinExistence type="predicted"/>
<dbReference type="AlphaFoldDB" id="A0AA40F574"/>
<keyword evidence="3" id="KW-1185">Reference proteome</keyword>
<feature type="compositionally biased region" description="Polar residues" evidence="1">
    <location>
        <begin position="65"/>
        <end position="78"/>
    </location>
</feature>
<feature type="compositionally biased region" description="Low complexity" evidence="1">
    <location>
        <begin position="212"/>
        <end position="223"/>
    </location>
</feature>
<organism evidence="2 3">
    <name type="scientific">Schizothecium vesticola</name>
    <dbReference type="NCBI Taxonomy" id="314040"/>
    <lineage>
        <taxon>Eukaryota</taxon>
        <taxon>Fungi</taxon>
        <taxon>Dikarya</taxon>
        <taxon>Ascomycota</taxon>
        <taxon>Pezizomycotina</taxon>
        <taxon>Sordariomycetes</taxon>
        <taxon>Sordariomycetidae</taxon>
        <taxon>Sordariales</taxon>
        <taxon>Schizotheciaceae</taxon>
        <taxon>Schizothecium</taxon>
    </lineage>
</organism>
<dbReference type="PANTHER" id="PTHR46603">
    <property type="entry name" value="ABSCISSION/NOCUT CHECKPOINT REGULATOR"/>
    <property type="match status" value="1"/>
</dbReference>
<evidence type="ECO:0000313" key="3">
    <source>
        <dbReference type="Proteomes" id="UP001172155"/>
    </source>
</evidence>
<reference evidence="2" key="1">
    <citation type="submission" date="2023-06" db="EMBL/GenBank/DDBJ databases">
        <title>Genome-scale phylogeny and comparative genomics of the fungal order Sordariales.</title>
        <authorList>
            <consortium name="Lawrence Berkeley National Laboratory"/>
            <person name="Hensen N."/>
            <person name="Bonometti L."/>
            <person name="Westerberg I."/>
            <person name="Brannstrom I.O."/>
            <person name="Guillou S."/>
            <person name="Cros-Aarteil S."/>
            <person name="Calhoun S."/>
            <person name="Haridas S."/>
            <person name="Kuo A."/>
            <person name="Mondo S."/>
            <person name="Pangilinan J."/>
            <person name="Riley R."/>
            <person name="LaButti K."/>
            <person name="Andreopoulos B."/>
            <person name="Lipzen A."/>
            <person name="Chen C."/>
            <person name="Yanf M."/>
            <person name="Daum C."/>
            <person name="Ng V."/>
            <person name="Clum A."/>
            <person name="Steindorff A."/>
            <person name="Ohm R."/>
            <person name="Martin F."/>
            <person name="Silar P."/>
            <person name="Natvig D."/>
            <person name="Lalanne C."/>
            <person name="Gautier V."/>
            <person name="Ament-velasquez S.L."/>
            <person name="Kruys A."/>
            <person name="Hutchinson M.I."/>
            <person name="Powell A.J."/>
            <person name="Barry K."/>
            <person name="Miller A.N."/>
            <person name="Grigoriev I.V."/>
            <person name="Debuchy R."/>
            <person name="Gladieux P."/>
            <person name="Thoren M.H."/>
            <person name="Johannesson H."/>
        </authorList>
    </citation>
    <scope>NUCLEOTIDE SEQUENCE</scope>
    <source>
        <strain evidence="2">SMH3187-1</strain>
    </source>
</reference>
<protein>
    <submittedName>
        <fullName evidence="2">Uncharacterized protein</fullName>
    </submittedName>
</protein>
<accession>A0AA40F574</accession>
<feature type="compositionally biased region" description="Low complexity" evidence="1">
    <location>
        <begin position="161"/>
        <end position="171"/>
    </location>
</feature>
<comment type="caution">
    <text evidence="2">The sequence shown here is derived from an EMBL/GenBank/DDBJ whole genome shotgun (WGS) entry which is preliminary data.</text>
</comment>
<dbReference type="Proteomes" id="UP001172155">
    <property type="component" value="Unassembled WGS sequence"/>
</dbReference>
<dbReference type="EMBL" id="JAUKUD010000002">
    <property type="protein sequence ID" value="KAK0751465.1"/>
    <property type="molecule type" value="Genomic_DNA"/>
</dbReference>
<feature type="region of interest" description="Disordered" evidence="1">
    <location>
        <begin position="18"/>
        <end position="47"/>
    </location>
</feature>
<dbReference type="PANTHER" id="PTHR46603:SF1">
    <property type="entry name" value="ABSCISSION_NOCUT CHECKPOINT REGULATOR"/>
    <property type="match status" value="1"/>
</dbReference>
<feature type="region of interest" description="Disordered" evidence="1">
    <location>
        <begin position="198"/>
        <end position="247"/>
    </location>
</feature>
<gene>
    <name evidence="2" type="ORF">B0T18DRAFT_402546</name>
</gene>